<keyword evidence="2" id="KW-1185">Reference proteome</keyword>
<proteinExistence type="predicted"/>
<evidence type="ECO:0000313" key="2">
    <source>
        <dbReference type="Proteomes" id="UP000199643"/>
    </source>
</evidence>
<protein>
    <submittedName>
        <fullName evidence="1">Uncharacterized protein</fullName>
    </submittedName>
</protein>
<dbReference type="RefSeq" id="WP_090500587.1">
    <property type="nucleotide sequence ID" value="NZ_FNCH01000009.1"/>
</dbReference>
<name>A0A1G7W8E4_9SPHI</name>
<dbReference type="STRING" id="405671.SAMN05421827_109145"/>
<dbReference type="OrthoDB" id="958788at2"/>
<sequence>MIPISGNYIKDEKEVPFSAEIPSAWEELEAHQYATIVEIRSFSKADPYTMAMSLLTVLMGVDNYHILYYLPDEDKHSLVSLTNFIMDVQVPVKNFFPTLQLRKKKHFAPSEFLSELNFGEWCFAYQAWNYYTQFKDDKFLDELIAILYRQKSTDEHALDKVGDIREPFNENLISKNAKSVGNVHHRIKLAIYAWFTASINLQMSYRPTAFPVGTGENVDSESDQVPATIFSLFRELLGPKWGTTGVLRLENADFVLDGLEEMRIAFKESQKSITA</sequence>
<dbReference type="EMBL" id="FNCH01000009">
    <property type="protein sequence ID" value="SDG68226.1"/>
    <property type="molecule type" value="Genomic_DNA"/>
</dbReference>
<evidence type="ECO:0000313" key="1">
    <source>
        <dbReference type="EMBL" id="SDG68226.1"/>
    </source>
</evidence>
<reference evidence="2" key="1">
    <citation type="submission" date="2016-10" db="EMBL/GenBank/DDBJ databases">
        <authorList>
            <person name="Varghese N."/>
            <person name="Submissions S."/>
        </authorList>
    </citation>
    <scope>NUCLEOTIDE SEQUENCE [LARGE SCALE GENOMIC DNA]</scope>
    <source>
        <strain evidence="2">DSM 17933</strain>
    </source>
</reference>
<dbReference type="AlphaFoldDB" id="A0A1G7W8E4"/>
<gene>
    <name evidence="1" type="ORF">SAMN05421827_109145</name>
</gene>
<dbReference type="Proteomes" id="UP000199643">
    <property type="component" value="Unassembled WGS sequence"/>
</dbReference>
<organism evidence="1 2">
    <name type="scientific">Pedobacter terrae</name>
    <dbReference type="NCBI Taxonomy" id="405671"/>
    <lineage>
        <taxon>Bacteria</taxon>
        <taxon>Pseudomonadati</taxon>
        <taxon>Bacteroidota</taxon>
        <taxon>Sphingobacteriia</taxon>
        <taxon>Sphingobacteriales</taxon>
        <taxon>Sphingobacteriaceae</taxon>
        <taxon>Pedobacter</taxon>
    </lineage>
</organism>
<accession>A0A1G7W8E4</accession>